<feature type="region of interest" description="Disordered" evidence="1">
    <location>
        <begin position="259"/>
        <end position="283"/>
    </location>
</feature>
<dbReference type="GO" id="GO:0016491">
    <property type="term" value="F:oxidoreductase activity"/>
    <property type="evidence" value="ECO:0007669"/>
    <property type="project" value="InterPro"/>
</dbReference>
<name>A0A9W6IX72_9HYPH</name>
<feature type="transmembrane region" description="Helical" evidence="2">
    <location>
        <begin position="75"/>
        <end position="92"/>
    </location>
</feature>
<reference evidence="4" key="2">
    <citation type="submission" date="2023-01" db="EMBL/GenBank/DDBJ databases">
        <authorList>
            <person name="Sun Q."/>
            <person name="Evtushenko L."/>
        </authorList>
    </citation>
    <scope>NUCLEOTIDE SEQUENCE</scope>
    <source>
        <strain evidence="4">VKM B-1606</strain>
    </source>
</reference>
<dbReference type="Pfam" id="PF04116">
    <property type="entry name" value="FA_hydroxylase"/>
    <property type="match status" value="1"/>
</dbReference>
<proteinExistence type="predicted"/>
<feature type="transmembrane region" description="Helical" evidence="2">
    <location>
        <begin position="42"/>
        <end position="63"/>
    </location>
</feature>
<dbReference type="GO" id="GO:0008610">
    <property type="term" value="P:lipid biosynthetic process"/>
    <property type="evidence" value="ECO:0007669"/>
    <property type="project" value="InterPro"/>
</dbReference>
<evidence type="ECO:0000313" key="4">
    <source>
        <dbReference type="EMBL" id="GLK56904.1"/>
    </source>
</evidence>
<dbReference type="GO" id="GO:0005506">
    <property type="term" value="F:iron ion binding"/>
    <property type="evidence" value="ECO:0007669"/>
    <property type="project" value="InterPro"/>
</dbReference>
<gene>
    <name evidence="4" type="ORF">GCM10008170_29230</name>
</gene>
<accession>A0A9W6IX72</accession>
<feature type="domain" description="Fatty acid hydroxylase" evidence="3">
    <location>
        <begin position="80"/>
        <end position="236"/>
    </location>
</feature>
<evidence type="ECO:0000259" key="3">
    <source>
        <dbReference type="Pfam" id="PF04116"/>
    </source>
</evidence>
<keyword evidence="2" id="KW-0812">Transmembrane</keyword>
<evidence type="ECO:0000256" key="1">
    <source>
        <dbReference type="SAM" id="MobiDB-lite"/>
    </source>
</evidence>
<comment type="caution">
    <text evidence="4">The sequence shown here is derived from an EMBL/GenBank/DDBJ whole genome shotgun (WGS) entry which is preliminary data.</text>
</comment>
<feature type="transmembrane region" description="Helical" evidence="2">
    <location>
        <begin position="168"/>
        <end position="188"/>
    </location>
</feature>
<sequence>MSNDAAGGCAPDEEELMELTQTTMSERQRAYRANYRQRVAGWYNGLLHIAIIYVIGFTALYIYLSNLDAPSWAELATVPVTFLFCNFVEWWIHRYVMHRPSKNPVARAVYNRHTLQHHQFFTEHEMRFADHRDYRVTFFPPYALAAFTLMSIPGAIVLGWLFTANVSWLFITTTTSIYMIYEFMHFCCHVDDNWFVRNMPFINTNRRHHTAHHDQSIMMERNMNLTFPIMDWLFGTSDLNRGLIGTLFNGYSTKHVKTDMRKTARTPRAPGAAPQKAYAQPAE</sequence>
<keyword evidence="2" id="KW-0472">Membrane</keyword>
<dbReference type="Proteomes" id="UP001143400">
    <property type="component" value="Unassembled WGS sequence"/>
</dbReference>
<protein>
    <recommendedName>
        <fullName evidence="3">Fatty acid hydroxylase domain-containing protein</fullName>
    </recommendedName>
</protein>
<dbReference type="EMBL" id="BSFF01000003">
    <property type="protein sequence ID" value="GLK56904.1"/>
    <property type="molecule type" value="Genomic_DNA"/>
</dbReference>
<evidence type="ECO:0000313" key="5">
    <source>
        <dbReference type="Proteomes" id="UP001143400"/>
    </source>
</evidence>
<dbReference type="AlphaFoldDB" id="A0A9W6IX72"/>
<reference evidence="4" key="1">
    <citation type="journal article" date="2014" name="Int. J. Syst. Evol. Microbiol.">
        <title>Complete genome sequence of Corynebacterium casei LMG S-19264T (=DSM 44701T), isolated from a smear-ripened cheese.</title>
        <authorList>
            <consortium name="US DOE Joint Genome Institute (JGI-PGF)"/>
            <person name="Walter F."/>
            <person name="Albersmeier A."/>
            <person name="Kalinowski J."/>
            <person name="Ruckert C."/>
        </authorList>
    </citation>
    <scope>NUCLEOTIDE SEQUENCE</scope>
    <source>
        <strain evidence="4">VKM B-1606</strain>
    </source>
</reference>
<evidence type="ECO:0000256" key="2">
    <source>
        <dbReference type="SAM" id="Phobius"/>
    </source>
</evidence>
<dbReference type="InterPro" id="IPR006694">
    <property type="entry name" value="Fatty_acid_hydroxylase"/>
</dbReference>
<keyword evidence="2" id="KW-1133">Transmembrane helix</keyword>
<organism evidence="4 5">
    <name type="scientific">Methylopila capsulata</name>
    <dbReference type="NCBI Taxonomy" id="61654"/>
    <lineage>
        <taxon>Bacteria</taxon>
        <taxon>Pseudomonadati</taxon>
        <taxon>Pseudomonadota</taxon>
        <taxon>Alphaproteobacteria</taxon>
        <taxon>Hyphomicrobiales</taxon>
        <taxon>Methylopilaceae</taxon>
        <taxon>Methylopila</taxon>
    </lineage>
</organism>
<feature type="transmembrane region" description="Helical" evidence="2">
    <location>
        <begin position="142"/>
        <end position="162"/>
    </location>
</feature>